<gene>
    <name evidence="7" type="primary">pcm</name>
    <name evidence="8" type="ORF">FVE67_01085</name>
</gene>
<dbReference type="InterPro" id="IPR029063">
    <property type="entry name" value="SAM-dependent_MTases_sf"/>
</dbReference>
<dbReference type="PANTHER" id="PTHR11579:SF0">
    <property type="entry name" value="PROTEIN-L-ISOASPARTATE(D-ASPARTATE) O-METHYLTRANSFERASE"/>
    <property type="match status" value="1"/>
</dbReference>
<dbReference type="KEGG" id="tmai:FVE67_01085"/>
<dbReference type="Pfam" id="PF01135">
    <property type="entry name" value="PCMT"/>
    <property type="match status" value="1"/>
</dbReference>
<dbReference type="EC" id="2.1.1.77" evidence="7"/>
<keyword evidence="3 7" id="KW-0963">Cytoplasm</keyword>
<comment type="function">
    <text evidence="7">Catalyzes the methyl esterification of L-isoaspartyl residues in peptides and proteins that result from spontaneous decomposition of normal L-aspartyl and L-asparaginyl residues. It plays a role in the repair and/or degradation of damaged proteins.</text>
</comment>
<evidence type="ECO:0000256" key="5">
    <source>
        <dbReference type="ARBA" id="ARBA00022679"/>
    </source>
</evidence>
<dbReference type="RefSeq" id="WP_168718834.1">
    <property type="nucleotide sequence ID" value="NZ_CP042909.1"/>
</dbReference>
<dbReference type="NCBIfam" id="TIGR00080">
    <property type="entry name" value="pimt"/>
    <property type="match status" value="1"/>
</dbReference>
<dbReference type="GO" id="GO:0032259">
    <property type="term" value="P:methylation"/>
    <property type="evidence" value="ECO:0007669"/>
    <property type="project" value="UniProtKB-KW"/>
</dbReference>
<evidence type="ECO:0000256" key="2">
    <source>
        <dbReference type="ARBA" id="ARBA00005369"/>
    </source>
</evidence>
<dbReference type="InterPro" id="IPR000682">
    <property type="entry name" value="PCMT"/>
</dbReference>
<proteinExistence type="inferred from homology"/>
<dbReference type="PANTHER" id="PTHR11579">
    <property type="entry name" value="PROTEIN-L-ISOASPARTATE O-METHYLTRANSFERASE"/>
    <property type="match status" value="1"/>
</dbReference>
<evidence type="ECO:0000256" key="3">
    <source>
        <dbReference type="ARBA" id="ARBA00022490"/>
    </source>
</evidence>
<name>A0A6H1WQN4_9BACT</name>
<dbReference type="EMBL" id="CP042909">
    <property type="protein sequence ID" value="QJA05469.1"/>
    <property type="molecule type" value="Genomic_DNA"/>
</dbReference>
<dbReference type="Proteomes" id="UP000501253">
    <property type="component" value="Chromosome"/>
</dbReference>
<dbReference type="HAMAP" id="MF_00090">
    <property type="entry name" value="PIMT"/>
    <property type="match status" value="1"/>
</dbReference>
<evidence type="ECO:0000256" key="7">
    <source>
        <dbReference type="HAMAP-Rule" id="MF_00090"/>
    </source>
</evidence>
<comment type="catalytic activity">
    <reaction evidence="7">
        <text>[protein]-L-isoaspartate + S-adenosyl-L-methionine = [protein]-L-isoaspartate alpha-methyl ester + S-adenosyl-L-homocysteine</text>
        <dbReference type="Rhea" id="RHEA:12705"/>
        <dbReference type="Rhea" id="RHEA-COMP:12143"/>
        <dbReference type="Rhea" id="RHEA-COMP:12144"/>
        <dbReference type="ChEBI" id="CHEBI:57856"/>
        <dbReference type="ChEBI" id="CHEBI:59789"/>
        <dbReference type="ChEBI" id="CHEBI:90596"/>
        <dbReference type="ChEBI" id="CHEBI:90598"/>
        <dbReference type="EC" id="2.1.1.77"/>
    </reaction>
</comment>
<evidence type="ECO:0000256" key="6">
    <source>
        <dbReference type="ARBA" id="ARBA00022691"/>
    </source>
</evidence>
<dbReference type="GO" id="GO:0005737">
    <property type="term" value="C:cytoplasm"/>
    <property type="evidence" value="ECO:0007669"/>
    <property type="project" value="UniProtKB-SubCell"/>
</dbReference>
<dbReference type="PROSITE" id="PS01279">
    <property type="entry name" value="PCMT"/>
    <property type="match status" value="1"/>
</dbReference>
<sequence>MKAVFQEPDIYRRARERMVETQIAARGITDERVLAAMRKVPRHLFVDEALRDQAYADHPLPIGEGQTISQPYIVALMTEALELKGDEKVLEVGTGSGYQTAILAELARWVYSIERYPRLLERARRILEALGYTNVILRLGDGTKGWPEVAPFEAIIVTAAGPKIPEPLLEQLAEGGRLVMPVGDEWSQYLVKVVKKGGKFYRQTLEPVRFVKLVGEYGFKE</sequence>
<accession>A0A6H1WQN4</accession>
<evidence type="ECO:0000256" key="1">
    <source>
        <dbReference type="ARBA" id="ARBA00004496"/>
    </source>
</evidence>
<dbReference type="AlphaFoldDB" id="A0A6H1WQN4"/>
<evidence type="ECO:0000313" key="9">
    <source>
        <dbReference type="Proteomes" id="UP000501253"/>
    </source>
</evidence>
<keyword evidence="6 7" id="KW-0949">S-adenosyl-L-methionine</keyword>
<dbReference type="SUPFAM" id="SSF53335">
    <property type="entry name" value="S-adenosyl-L-methionine-dependent methyltransferases"/>
    <property type="match status" value="1"/>
</dbReference>
<comment type="subcellular location">
    <subcellularLocation>
        <location evidence="1 7">Cytoplasm</location>
    </subcellularLocation>
</comment>
<reference evidence="8 9" key="1">
    <citation type="submission" date="2019-08" db="EMBL/GenBank/DDBJ databases">
        <title>Complete genome sequence of Thermosulfurimonas marina SU872T, an anaerobic thermophilic chemolithoautotrophic bacterium isolated from a shallow marine hydrothermal vent.</title>
        <authorList>
            <person name="Allioux M."/>
            <person name="Jebbar M."/>
            <person name="Slobodkina G."/>
            <person name="Slobodkin A."/>
            <person name="Moalic Y."/>
            <person name="Frolova A."/>
            <person name="Shao Z."/>
            <person name="Alain K."/>
        </authorList>
    </citation>
    <scope>NUCLEOTIDE SEQUENCE [LARGE SCALE GENOMIC DNA]</scope>
    <source>
        <strain evidence="8 9">SU872</strain>
    </source>
</reference>
<dbReference type="GO" id="GO:0004719">
    <property type="term" value="F:protein-L-isoaspartate (D-aspartate) O-methyltransferase activity"/>
    <property type="evidence" value="ECO:0007669"/>
    <property type="project" value="UniProtKB-UniRule"/>
</dbReference>
<keyword evidence="5 7" id="KW-0808">Transferase</keyword>
<comment type="similarity">
    <text evidence="2 7">Belongs to the methyltransferase superfamily. L-isoaspartyl/D-aspartyl protein methyltransferase family.</text>
</comment>
<keyword evidence="4 7" id="KW-0489">Methyltransferase</keyword>
<dbReference type="CDD" id="cd02440">
    <property type="entry name" value="AdoMet_MTases"/>
    <property type="match status" value="1"/>
</dbReference>
<evidence type="ECO:0000313" key="8">
    <source>
        <dbReference type="EMBL" id="QJA05469.1"/>
    </source>
</evidence>
<protein>
    <recommendedName>
        <fullName evidence="7">Protein-L-isoaspartate O-methyltransferase</fullName>
        <ecNumber evidence="7">2.1.1.77</ecNumber>
    </recommendedName>
    <alternativeName>
        <fullName evidence="7">L-isoaspartyl protein carboxyl methyltransferase</fullName>
    </alternativeName>
    <alternativeName>
        <fullName evidence="7">Protein L-isoaspartyl methyltransferase</fullName>
    </alternativeName>
    <alternativeName>
        <fullName evidence="7">Protein-beta-aspartate methyltransferase</fullName>
        <shortName evidence="7">PIMT</shortName>
    </alternativeName>
</protein>
<organism evidence="8 9">
    <name type="scientific">Thermosulfurimonas marina</name>
    <dbReference type="NCBI Taxonomy" id="2047767"/>
    <lineage>
        <taxon>Bacteria</taxon>
        <taxon>Pseudomonadati</taxon>
        <taxon>Thermodesulfobacteriota</taxon>
        <taxon>Thermodesulfobacteria</taxon>
        <taxon>Thermodesulfobacteriales</taxon>
        <taxon>Thermodesulfobacteriaceae</taxon>
        <taxon>Thermosulfurimonas</taxon>
    </lineage>
</organism>
<dbReference type="NCBIfam" id="NF001453">
    <property type="entry name" value="PRK00312.1"/>
    <property type="match status" value="1"/>
</dbReference>
<dbReference type="Gene3D" id="3.40.50.150">
    <property type="entry name" value="Vaccinia Virus protein VP39"/>
    <property type="match status" value="1"/>
</dbReference>
<keyword evidence="9" id="KW-1185">Reference proteome</keyword>
<evidence type="ECO:0000256" key="4">
    <source>
        <dbReference type="ARBA" id="ARBA00022603"/>
    </source>
</evidence>
<feature type="active site" evidence="7">
    <location>
        <position position="69"/>
    </location>
</feature>
<dbReference type="GO" id="GO:0030091">
    <property type="term" value="P:protein repair"/>
    <property type="evidence" value="ECO:0007669"/>
    <property type="project" value="UniProtKB-UniRule"/>
</dbReference>
<dbReference type="FunFam" id="3.40.50.150:FF:000010">
    <property type="entry name" value="Protein-L-isoaspartate O-methyltransferase"/>
    <property type="match status" value="1"/>
</dbReference>